<comment type="function">
    <text evidence="9">Catalyzes hydrolysis of the D-alanyl-D-alanine dipeptide.</text>
</comment>
<evidence type="ECO:0000256" key="5">
    <source>
        <dbReference type="ARBA" id="ARBA00022833"/>
    </source>
</evidence>
<evidence type="ECO:0000256" key="2">
    <source>
        <dbReference type="ARBA" id="ARBA00022670"/>
    </source>
</evidence>
<gene>
    <name evidence="10" type="ORF">bsdE14_20510</name>
</gene>
<dbReference type="EMBL" id="BRXR01000001">
    <property type="protein sequence ID" value="GLC30641.1"/>
    <property type="molecule type" value="Genomic_DNA"/>
</dbReference>
<dbReference type="Gene3D" id="3.30.1380.10">
    <property type="match status" value="1"/>
</dbReference>
<name>A0ABQ5N5Y8_9CLOT</name>
<keyword evidence="3 9" id="KW-0479">Metal-binding</keyword>
<proteinExistence type="inferred from homology"/>
<evidence type="ECO:0000256" key="1">
    <source>
        <dbReference type="ARBA" id="ARBA00001362"/>
    </source>
</evidence>
<dbReference type="CDD" id="cd14840">
    <property type="entry name" value="D-Ala-D-Ala_dipeptidase_Aad"/>
    <property type="match status" value="1"/>
</dbReference>
<comment type="caution">
    <text evidence="10">The sequence shown here is derived from an EMBL/GenBank/DDBJ whole genome shotgun (WGS) entry which is preliminary data.</text>
</comment>
<sequence>MKNRILVAFLGACVMIFMCSCGIDRNKVNEVKTNNILQKVEKANSTNKDEETAQRQEEQSLLKKSEQAAKEGKSQQNKITEIDGLVKLKDMDSSFIIDLRYATTSNFTGKNIYPVDVCVLRKETAEKLVKANEEFKKLGYKIKVWDAYRPPYVQQIFWNLVQDSRYVANPKTGGSRHNIGTAVDITLVDNLGKELVMPSGFDDFSIRAQRSNPNISEEAKKNSKLLTDVMVRVGFEPIETEWWHFDDSESSKYKIVDIKLERFEQ</sequence>
<evidence type="ECO:0000256" key="8">
    <source>
        <dbReference type="ARBA" id="ARBA00023316"/>
    </source>
</evidence>
<dbReference type="RefSeq" id="WP_264849915.1">
    <property type="nucleotide sequence ID" value="NZ_BRXR01000001.1"/>
</dbReference>
<feature type="binding site" evidence="9">
    <location>
        <position position="177"/>
    </location>
    <ligand>
        <name>Zn(2+)</name>
        <dbReference type="ChEBI" id="CHEBI:29105"/>
        <note>catalytic</note>
    </ligand>
</feature>
<dbReference type="HAMAP" id="MF_01924">
    <property type="entry name" value="A_A_dipeptidase"/>
    <property type="match status" value="1"/>
</dbReference>
<feature type="active site" description="Proton donor/acceptor" evidence="9">
    <location>
        <position position="241"/>
    </location>
</feature>
<evidence type="ECO:0000256" key="3">
    <source>
        <dbReference type="ARBA" id="ARBA00022723"/>
    </source>
</evidence>
<dbReference type="Pfam" id="PF01427">
    <property type="entry name" value="Peptidase_M15"/>
    <property type="match status" value="1"/>
</dbReference>
<dbReference type="InterPro" id="IPR000755">
    <property type="entry name" value="A_A_dipeptidase"/>
</dbReference>
<dbReference type="PANTHER" id="PTHR43126:SF1">
    <property type="entry name" value="D-ALANYL-D-ALANINE DIPEPTIDASE"/>
    <property type="match status" value="1"/>
</dbReference>
<reference evidence="10 11" key="1">
    <citation type="journal article" date="2024" name="Int. J. Syst. Evol. Microbiol.">
        <title>Clostridium omnivorum sp. nov., isolated from anoxic soil under the treatment of reductive soil disinfestation.</title>
        <authorList>
            <person name="Ueki A."/>
            <person name="Tonouchi A."/>
            <person name="Kaku N."/>
            <person name="Honma S."/>
            <person name="Ueki K."/>
        </authorList>
    </citation>
    <scope>NUCLEOTIDE SEQUENCE [LARGE SCALE GENOMIC DNA]</scope>
    <source>
        <strain evidence="10 11">E14</strain>
    </source>
</reference>
<dbReference type="InterPro" id="IPR009045">
    <property type="entry name" value="Zn_M74/Hedgehog-like"/>
</dbReference>
<organism evidence="10 11">
    <name type="scientific">Clostridium omnivorum</name>
    <dbReference type="NCBI Taxonomy" id="1604902"/>
    <lineage>
        <taxon>Bacteria</taxon>
        <taxon>Bacillati</taxon>
        <taxon>Bacillota</taxon>
        <taxon>Clostridia</taxon>
        <taxon>Eubacteriales</taxon>
        <taxon>Clostridiaceae</taxon>
        <taxon>Clostridium</taxon>
    </lineage>
</organism>
<feature type="site" description="Transition state stabilizer" evidence="9">
    <location>
        <position position="149"/>
    </location>
</feature>
<evidence type="ECO:0000256" key="9">
    <source>
        <dbReference type="HAMAP-Rule" id="MF_01924"/>
    </source>
</evidence>
<comment type="cofactor">
    <cofactor evidence="9">
        <name>Zn(2+)</name>
        <dbReference type="ChEBI" id="CHEBI:29105"/>
    </cofactor>
    <text evidence="9">Binds 1 zinc ion per subunit.</text>
</comment>
<dbReference type="Proteomes" id="UP001208567">
    <property type="component" value="Unassembled WGS sequence"/>
</dbReference>
<dbReference type="PANTHER" id="PTHR43126">
    <property type="entry name" value="D-ALANYL-D-ALANINE DIPEPTIDASE"/>
    <property type="match status" value="1"/>
</dbReference>
<keyword evidence="4 9" id="KW-0378">Hydrolase</keyword>
<comment type="similarity">
    <text evidence="9">Belongs to the peptidase M15D family.</text>
</comment>
<keyword evidence="11" id="KW-1185">Reference proteome</keyword>
<protein>
    <recommendedName>
        <fullName evidence="9">D-alanyl-D-alanine dipeptidase</fullName>
        <shortName evidence="9">D-Ala-D-Ala dipeptidase</shortName>
        <ecNumber evidence="9">3.4.13.22</ecNumber>
    </recommendedName>
</protein>
<comment type="catalytic activity">
    <reaction evidence="1 9">
        <text>D-alanyl-D-alanine + H2O = 2 D-alanine</text>
        <dbReference type="Rhea" id="RHEA:20661"/>
        <dbReference type="ChEBI" id="CHEBI:15377"/>
        <dbReference type="ChEBI" id="CHEBI:57416"/>
        <dbReference type="ChEBI" id="CHEBI:57822"/>
        <dbReference type="EC" id="3.4.13.22"/>
    </reaction>
</comment>
<keyword evidence="6 9" id="KW-0224">Dipeptidase</keyword>
<feature type="binding site" evidence="9">
    <location>
        <position position="244"/>
    </location>
    <ligand>
        <name>Zn(2+)</name>
        <dbReference type="ChEBI" id="CHEBI:29105"/>
        <note>catalytic</note>
    </ligand>
</feature>
<dbReference type="SUPFAM" id="SSF55166">
    <property type="entry name" value="Hedgehog/DD-peptidase"/>
    <property type="match status" value="1"/>
</dbReference>
<accession>A0ABQ5N5Y8</accession>
<evidence type="ECO:0000256" key="4">
    <source>
        <dbReference type="ARBA" id="ARBA00022801"/>
    </source>
</evidence>
<feature type="binding site" evidence="9">
    <location>
        <position position="184"/>
    </location>
    <ligand>
        <name>Zn(2+)</name>
        <dbReference type="ChEBI" id="CHEBI:29105"/>
        <note>catalytic</note>
    </ligand>
</feature>
<evidence type="ECO:0000256" key="6">
    <source>
        <dbReference type="ARBA" id="ARBA00022997"/>
    </source>
</evidence>
<dbReference type="EC" id="3.4.13.22" evidence="9"/>
<keyword evidence="2 9" id="KW-0645">Protease</keyword>
<dbReference type="PROSITE" id="PS51257">
    <property type="entry name" value="PROKAR_LIPOPROTEIN"/>
    <property type="match status" value="1"/>
</dbReference>
<keyword evidence="5 9" id="KW-0862">Zinc</keyword>
<keyword evidence="7 9" id="KW-0482">Metalloprotease</keyword>
<evidence type="ECO:0000313" key="11">
    <source>
        <dbReference type="Proteomes" id="UP001208567"/>
    </source>
</evidence>
<keyword evidence="8" id="KW-0961">Cell wall biogenesis/degradation</keyword>
<evidence type="ECO:0000256" key="7">
    <source>
        <dbReference type="ARBA" id="ARBA00023049"/>
    </source>
</evidence>
<evidence type="ECO:0000313" key="10">
    <source>
        <dbReference type="EMBL" id="GLC30641.1"/>
    </source>
</evidence>